<protein>
    <submittedName>
        <fullName evidence="1">Uncharacterized protein</fullName>
    </submittedName>
</protein>
<gene>
    <name evidence="1" type="ORF">D5086_022162</name>
</gene>
<dbReference type="EMBL" id="RCHU02000011">
    <property type="protein sequence ID" value="KAL3576879.1"/>
    <property type="molecule type" value="Genomic_DNA"/>
</dbReference>
<sequence>MGAVNFAVEELLPFAAGVGLVVATGGAERKPVENGGRSTVTVRDAGWYGKEVEDGDLWPWVWFGEEDEG</sequence>
<proteinExistence type="predicted"/>
<evidence type="ECO:0000313" key="2">
    <source>
        <dbReference type="Proteomes" id="UP000309997"/>
    </source>
</evidence>
<accession>A0ACC4BFP6</accession>
<keyword evidence="2" id="KW-1185">Reference proteome</keyword>
<comment type="caution">
    <text evidence="1">The sequence shown here is derived from an EMBL/GenBank/DDBJ whole genome shotgun (WGS) entry which is preliminary data.</text>
</comment>
<dbReference type="Proteomes" id="UP000309997">
    <property type="component" value="Unassembled WGS sequence"/>
</dbReference>
<reference evidence="1 2" key="1">
    <citation type="journal article" date="2024" name="Plant Biotechnol. J.">
        <title>Genome and CRISPR/Cas9 system of a widespread forest tree (Populus alba) in the world.</title>
        <authorList>
            <person name="Liu Y.J."/>
            <person name="Jiang P.F."/>
            <person name="Han X.M."/>
            <person name="Li X.Y."/>
            <person name="Wang H.M."/>
            <person name="Wang Y.J."/>
            <person name="Wang X.X."/>
            <person name="Zeng Q.Y."/>
        </authorList>
    </citation>
    <scope>NUCLEOTIDE SEQUENCE [LARGE SCALE GENOMIC DNA]</scope>
    <source>
        <strain evidence="2">cv. PAL-ZL1</strain>
    </source>
</reference>
<name>A0ACC4BFP6_POPAL</name>
<evidence type="ECO:0000313" key="1">
    <source>
        <dbReference type="EMBL" id="KAL3576879.1"/>
    </source>
</evidence>
<organism evidence="1 2">
    <name type="scientific">Populus alba</name>
    <name type="common">White poplar</name>
    <dbReference type="NCBI Taxonomy" id="43335"/>
    <lineage>
        <taxon>Eukaryota</taxon>
        <taxon>Viridiplantae</taxon>
        <taxon>Streptophyta</taxon>
        <taxon>Embryophyta</taxon>
        <taxon>Tracheophyta</taxon>
        <taxon>Spermatophyta</taxon>
        <taxon>Magnoliopsida</taxon>
        <taxon>eudicotyledons</taxon>
        <taxon>Gunneridae</taxon>
        <taxon>Pentapetalae</taxon>
        <taxon>rosids</taxon>
        <taxon>fabids</taxon>
        <taxon>Malpighiales</taxon>
        <taxon>Salicaceae</taxon>
        <taxon>Saliceae</taxon>
        <taxon>Populus</taxon>
    </lineage>
</organism>